<reference evidence="1" key="1">
    <citation type="submission" date="2018-11" db="EMBL/GenBank/DDBJ databases">
        <title>A distinct lineage of giant viruses engineers rhodopsin photosystems in predatory marine eukaryotes.</title>
        <authorList>
            <person name="Needham D.M."/>
            <person name="Yoshizawa S."/>
            <person name="Hosaka T."/>
            <person name="Poirier C."/>
            <person name="Choi C.-J."/>
            <person name="Hehenberger E."/>
            <person name="Irwin N.A.T."/>
            <person name="Wilken S."/>
            <person name="Yung C.-M."/>
            <person name="Bachy C."/>
            <person name="Kurihara R."/>
            <person name="Nakajima Y."/>
            <person name="Kojima K."/>
            <person name="Kimura-Someya T."/>
            <person name="Leonard G."/>
            <person name="Malmstrom R.R."/>
            <person name="Mende D."/>
            <person name="Olson D.K."/>
            <person name="Sudo Y."/>
            <person name="Sudek S."/>
            <person name="Richards T.A."/>
            <person name="DeLong E.F."/>
            <person name="Keeling P.J."/>
            <person name="Santoro A.E."/>
            <person name="Shirouzu M."/>
            <person name="Iwasaki W."/>
            <person name="Worden A.Z."/>
        </authorList>
    </citation>
    <scope>NUCLEOTIDE SEQUENCE</scope>
</reference>
<name>A0A5B8INQ6_9VIRU</name>
<gene>
    <name evidence="1" type="ORF">1_86</name>
</gene>
<evidence type="ECO:0008006" key="2">
    <source>
        <dbReference type="Google" id="ProtNLM"/>
    </source>
</evidence>
<organism evidence="1">
    <name type="scientific">Mimiviridae sp. ChoanoV1</name>
    <dbReference type="NCBI Taxonomy" id="2596887"/>
    <lineage>
        <taxon>Viruses</taxon>
        <taxon>Varidnaviria</taxon>
        <taxon>Bamfordvirae</taxon>
        <taxon>Nucleocytoviricota</taxon>
        <taxon>Megaviricetes</taxon>
        <taxon>Imitervirales</taxon>
        <taxon>Schizomimiviridae</taxon>
    </lineage>
</organism>
<evidence type="ECO:0000313" key="1">
    <source>
        <dbReference type="EMBL" id="QDY51701.1"/>
    </source>
</evidence>
<proteinExistence type="predicted"/>
<dbReference type="EMBL" id="MK250085">
    <property type="protein sequence ID" value="QDY51701.1"/>
    <property type="molecule type" value="Genomic_DNA"/>
</dbReference>
<sequence length="511" mass="58237">MGITQSIQDNISNFSEYVQYIVAGHFCNSNHITDVGYSKHFLDGLQIVKKDGIATALLKCTDLDAMIERITLFIESNIDIEKLKKSGHAKSWDAKLQVPKGREERLTVIREIVTKTLRVSSKDKDDKTLADYIYRLLGNILESQLGGFMVSSDLPSGAPTPMQFLKAHKQAFLEHYLRNTTHGLTFCPEHDQEIVMDIPGTLGIRLNPEVHHGNMSKVLYFREDLKIRELSKEEIQVQMVKSGKSLEAYDDNDDRFSLIEVEGPDGSLFEQKTIVFLYHLKSVGSRKDFESHKFKDIYRFTKNLQDSFKGKRRICMGDYNAPEFDEGTAHFGLKTEHLPDYPIRFGGDETDCHLLYGFTNVTEYPECHISTKERMADMKRNAQAPRGKHGKRTYYTERVVVDIPEEVDFTSRLFPQPQAGERLVTPHCAGSFEGDVFTPDMENSWLSDHQALETEVNGMPLKVFNTLSDECSTSQPFKAELTADEIATADEEYTIIFRDLINMIMAAHKSK</sequence>
<protein>
    <recommendedName>
        <fullName evidence="2">Endonuclease/exonuclease/phosphatase domain-containing protein</fullName>
    </recommendedName>
</protein>
<accession>A0A5B8INQ6</accession>